<evidence type="ECO:0000256" key="4">
    <source>
        <dbReference type="ARBA" id="ARBA00022807"/>
    </source>
</evidence>
<keyword evidence="10" id="KW-1185">Reference proteome</keyword>
<feature type="compositionally biased region" description="Basic residues" evidence="6">
    <location>
        <begin position="869"/>
        <end position="879"/>
    </location>
</feature>
<dbReference type="PROSITE" id="PS00018">
    <property type="entry name" value="EF_HAND_1"/>
    <property type="match status" value="1"/>
</dbReference>
<evidence type="ECO:0000256" key="6">
    <source>
        <dbReference type="SAM" id="MobiDB-lite"/>
    </source>
</evidence>
<dbReference type="GO" id="GO:0004198">
    <property type="term" value="F:calcium-dependent cysteine-type endopeptidase activity"/>
    <property type="evidence" value="ECO:0007669"/>
    <property type="project" value="InterPro"/>
</dbReference>
<protein>
    <recommendedName>
        <fullName evidence="11">Calpain catalytic domain-containing protein</fullName>
    </recommendedName>
</protein>
<keyword evidence="2" id="KW-0645">Protease</keyword>
<name>D7G3H8_ECTSI</name>
<keyword evidence="3" id="KW-0378">Hydrolase</keyword>
<dbReference type="GO" id="GO:0005509">
    <property type="term" value="F:calcium ion binding"/>
    <property type="evidence" value="ECO:0007669"/>
    <property type="project" value="InterPro"/>
</dbReference>
<feature type="region of interest" description="Disordered" evidence="6">
    <location>
        <begin position="193"/>
        <end position="238"/>
    </location>
</feature>
<feature type="compositionally biased region" description="Polar residues" evidence="6">
    <location>
        <begin position="742"/>
        <end position="755"/>
    </location>
</feature>
<feature type="compositionally biased region" description="Basic and acidic residues" evidence="6">
    <location>
        <begin position="756"/>
        <end position="787"/>
    </location>
</feature>
<feature type="compositionally biased region" description="Gly residues" evidence="6">
    <location>
        <begin position="197"/>
        <end position="211"/>
    </location>
</feature>
<feature type="region of interest" description="Disordered" evidence="6">
    <location>
        <begin position="715"/>
        <end position="788"/>
    </location>
</feature>
<accession>D7G3H8</accession>
<dbReference type="InterPro" id="IPR002048">
    <property type="entry name" value="EF_hand_dom"/>
</dbReference>
<evidence type="ECO:0000256" key="1">
    <source>
        <dbReference type="ARBA" id="ARBA00007623"/>
    </source>
</evidence>
<evidence type="ECO:0008006" key="11">
    <source>
        <dbReference type="Google" id="ProtNLM"/>
    </source>
</evidence>
<evidence type="ECO:0000259" key="7">
    <source>
        <dbReference type="PROSITE" id="PS50203"/>
    </source>
</evidence>
<dbReference type="PROSITE" id="PS50222">
    <property type="entry name" value="EF_HAND_2"/>
    <property type="match status" value="1"/>
</dbReference>
<dbReference type="Gene3D" id="3.90.70.10">
    <property type="entry name" value="Cysteine proteinases"/>
    <property type="match status" value="1"/>
</dbReference>
<dbReference type="SMART" id="SM00230">
    <property type="entry name" value="CysPc"/>
    <property type="match status" value="1"/>
</dbReference>
<feature type="compositionally biased region" description="Basic and acidic residues" evidence="6">
    <location>
        <begin position="854"/>
        <end position="867"/>
    </location>
</feature>
<dbReference type="InParanoid" id="D7G3H8"/>
<reference evidence="9 10" key="1">
    <citation type="journal article" date="2010" name="Nature">
        <title>The Ectocarpus genome and the independent evolution of multicellularity in brown algae.</title>
        <authorList>
            <person name="Cock J.M."/>
            <person name="Sterck L."/>
            <person name="Rouze P."/>
            <person name="Scornet D."/>
            <person name="Allen A.E."/>
            <person name="Amoutzias G."/>
            <person name="Anthouard V."/>
            <person name="Artiguenave F."/>
            <person name="Aury J.M."/>
            <person name="Badger J.H."/>
            <person name="Beszteri B."/>
            <person name="Billiau K."/>
            <person name="Bonnet E."/>
            <person name="Bothwell J.H."/>
            <person name="Bowler C."/>
            <person name="Boyen C."/>
            <person name="Brownlee C."/>
            <person name="Carrano C.J."/>
            <person name="Charrier B."/>
            <person name="Cho G.Y."/>
            <person name="Coelho S.M."/>
            <person name="Collen J."/>
            <person name="Corre E."/>
            <person name="Da Silva C."/>
            <person name="Delage L."/>
            <person name="Delaroque N."/>
            <person name="Dittami S.M."/>
            <person name="Doulbeau S."/>
            <person name="Elias M."/>
            <person name="Farnham G."/>
            <person name="Gachon C.M."/>
            <person name="Gschloessl B."/>
            <person name="Heesch S."/>
            <person name="Jabbari K."/>
            <person name="Jubin C."/>
            <person name="Kawai H."/>
            <person name="Kimura K."/>
            <person name="Kloareg B."/>
            <person name="Kupper F.C."/>
            <person name="Lang D."/>
            <person name="Le Bail A."/>
            <person name="Leblanc C."/>
            <person name="Lerouge P."/>
            <person name="Lohr M."/>
            <person name="Lopez P.J."/>
            <person name="Martens C."/>
            <person name="Maumus F."/>
            <person name="Michel G."/>
            <person name="Miranda-Saavedra D."/>
            <person name="Morales J."/>
            <person name="Moreau H."/>
            <person name="Motomura T."/>
            <person name="Nagasato C."/>
            <person name="Napoli C.A."/>
            <person name="Nelson D.R."/>
            <person name="Nyvall-Collen P."/>
            <person name="Peters A.F."/>
            <person name="Pommier C."/>
            <person name="Potin P."/>
            <person name="Poulain J."/>
            <person name="Quesneville H."/>
            <person name="Read B."/>
            <person name="Rensing S.A."/>
            <person name="Ritter A."/>
            <person name="Rousvoal S."/>
            <person name="Samanta M."/>
            <person name="Samson G."/>
            <person name="Schroeder D.C."/>
            <person name="Segurens B."/>
            <person name="Strittmatter M."/>
            <person name="Tonon T."/>
            <person name="Tregear J.W."/>
            <person name="Valentin K."/>
            <person name="von Dassow P."/>
            <person name="Yamagishi T."/>
            <person name="Van de Peer Y."/>
            <person name="Wincker P."/>
        </authorList>
    </citation>
    <scope>NUCLEOTIDE SEQUENCE [LARGE SCALE GENOMIC DNA]</scope>
    <source>
        <strain evidence="10">Ec32 / CCAP1310/4</strain>
    </source>
</reference>
<proteinExistence type="inferred from homology"/>
<evidence type="ECO:0000313" key="9">
    <source>
        <dbReference type="EMBL" id="CBJ26976.1"/>
    </source>
</evidence>
<dbReference type="PANTHER" id="PTHR10183">
    <property type="entry name" value="CALPAIN"/>
    <property type="match status" value="1"/>
</dbReference>
<feature type="domain" description="EF-hand" evidence="8">
    <location>
        <begin position="796"/>
        <end position="831"/>
    </location>
</feature>
<comment type="caution">
    <text evidence="5">Lacks conserved residue(s) required for the propagation of feature annotation.</text>
</comment>
<feature type="compositionally biased region" description="Low complexity" evidence="6">
    <location>
        <begin position="880"/>
        <end position="890"/>
    </location>
</feature>
<organism evidence="9 10">
    <name type="scientific">Ectocarpus siliculosus</name>
    <name type="common">Brown alga</name>
    <name type="synonym">Conferva siliculosa</name>
    <dbReference type="NCBI Taxonomy" id="2880"/>
    <lineage>
        <taxon>Eukaryota</taxon>
        <taxon>Sar</taxon>
        <taxon>Stramenopiles</taxon>
        <taxon>Ochrophyta</taxon>
        <taxon>PX clade</taxon>
        <taxon>Phaeophyceae</taxon>
        <taxon>Ectocarpales</taxon>
        <taxon>Ectocarpaceae</taxon>
        <taxon>Ectocarpus</taxon>
    </lineage>
</organism>
<dbReference type="SUPFAM" id="SSF54001">
    <property type="entry name" value="Cysteine proteinases"/>
    <property type="match status" value="1"/>
</dbReference>
<dbReference type="EMBL" id="FN649749">
    <property type="protein sequence ID" value="CBJ26976.1"/>
    <property type="molecule type" value="Genomic_DNA"/>
</dbReference>
<dbReference type="GO" id="GO:0006508">
    <property type="term" value="P:proteolysis"/>
    <property type="evidence" value="ECO:0007669"/>
    <property type="project" value="UniProtKB-KW"/>
</dbReference>
<dbReference type="eggNOG" id="KOG0045">
    <property type="taxonomic scope" value="Eukaryota"/>
</dbReference>
<evidence type="ECO:0000313" key="10">
    <source>
        <dbReference type="Proteomes" id="UP000002630"/>
    </source>
</evidence>
<dbReference type="OrthoDB" id="268518at2759"/>
<evidence type="ECO:0000256" key="3">
    <source>
        <dbReference type="ARBA" id="ARBA00022801"/>
    </source>
</evidence>
<evidence type="ECO:0000259" key="8">
    <source>
        <dbReference type="PROSITE" id="PS50222"/>
    </source>
</evidence>
<dbReference type="InterPro" id="IPR022684">
    <property type="entry name" value="Calpain_cysteine_protease"/>
</dbReference>
<feature type="domain" description="Calpain catalytic" evidence="7">
    <location>
        <begin position="101"/>
        <end position="542"/>
    </location>
</feature>
<dbReference type="Proteomes" id="UP000002630">
    <property type="component" value="Linkage Group LG24"/>
</dbReference>
<feature type="region of interest" description="Disordered" evidence="6">
    <location>
        <begin position="854"/>
        <end position="892"/>
    </location>
</feature>
<keyword evidence="4" id="KW-0788">Thiol protease</keyword>
<gene>
    <name evidence="9" type="ORF">Esi_0051_0063</name>
</gene>
<feature type="compositionally biased region" description="Basic and acidic residues" evidence="6">
    <location>
        <begin position="229"/>
        <end position="238"/>
    </location>
</feature>
<dbReference type="EMBL" id="FN648719">
    <property type="protein sequence ID" value="CBJ26976.1"/>
    <property type="molecule type" value="Genomic_DNA"/>
</dbReference>
<evidence type="ECO:0000256" key="5">
    <source>
        <dbReference type="PROSITE-ProRule" id="PRU00239"/>
    </source>
</evidence>
<sequence>MAARVSTEAFCRAVVARVTVRDPKVGGTLKTSCSWELLEPSASPVPVGKASRENKSTASIRRQLRSAQSLGLAGTRDDGAERLATQRSEEIVKRCGIHGVLYIDLEFPPNDSSLGPSLAASGLVTWRRPIQFDCGSATAFGGYGRPLPSDVRPCPFAADASLACALAALAERPCLVSAALCGRVEEVVSSSCASRGCDGGGRRGGGTGGGTTDHDGKDFPSETAVANGRTDENRNGRGDHLALRKRTGVATAEAAAKAFMAATESGIFCARLCADGVWKEYVLDDFFPCLSSYPERGGGSDSGGGGPCLSRAHGPALWVSMLEKAYARVVGSYSAALGGCCLPCGPAKEREETEARAAASVVARPAKVLGVLTGSPVLQVDLSAGRRRAKDGEGVGVREDEDEEVAGELWGSIVSWARQGWLVCLSTPSAETPEGGVHQESGESWKDGLRLGYAYTVLQTASVGSGHRLVRLRGPLLPKEGWRGKWTDDSPLWTQEALIAAQNSCPTHPGMSSYRLEEPGAFWVSIEEAVSAFVEVGVCMVPLPPRTGGDCRGHERILGGSRWAHEVRRRVVFKRRRDRAGGGQGSGREYWGSGGGTAGIGAAQGKEEGGRGEEEEGGMLWGASQVYALSVYETSRIFFSVYQENRSDSASGVCWRDVGVTVLRVRDGCGPEVVASTGNPAQASVSTGTVLFPGRYVVIPSYTGCVTKDQALQGNSELGNKNNHPVGVDNNDPLGKDEAPHQDSNSGHPLRTAESNPRETSNEKTWREGAEAKKGREGEEDSKKEAEVGLSFDQPEILKGLMTMFEGLDADCDGVLCREELDAFLRTTEGIPLQDDVYVWLVRSFSSCPRPSVLKDTHVSGHAETPRRVGAKGRRRPQRQGRASRAPPAGIEDDGGCDGCHGGGGVHDVDLCLTRHGFVEMYRYIWQAAGRDFGVVMRDLRFAECHDARSEENRPSVVVAVHSDVQGFDFLAQPPDPELLEAAVALPIQRWGYPSPGYPDLASPPPVEHSRALATIASGSNKTGATTTAEMETATTASVTGHEITATFNNASRTDDDNENESNKARIIIDDAANNNNKSGLLLYVRPGPKGAENAVTFLVQSPIHFFSVRARLDCTGSVNASPMPGSIGLSREVTLLPGQSKVIQHLVPTDPRTPWSWKHAPLTVDTL</sequence>
<feature type="region of interest" description="Disordered" evidence="6">
    <location>
        <begin position="577"/>
        <end position="616"/>
    </location>
</feature>
<dbReference type="STRING" id="2880.D7G3H8"/>
<dbReference type="Gene3D" id="1.10.238.10">
    <property type="entry name" value="EF-hand"/>
    <property type="match status" value="1"/>
</dbReference>
<dbReference type="Pfam" id="PF00648">
    <property type="entry name" value="Peptidase_C2"/>
    <property type="match status" value="2"/>
</dbReference>
<dbReference type="AlphaFoldDB" id="D7G3H8"/>
<evidence type="ECO:0000256" key="2">
    <source>
        <dbReference type="ARBA" id="ARBA00022670"/>
    </source>
</evidence>
<feature type="compositionally biased region" description="Gly residues" evidence="6">
    <location>
        <begin position="581"/>
        <end position="599"/>
    </location>
</feature>
<dbReference type="InterPro" id="IPR038765">
    <property type="entry name" value="Papain-like_cys_pep_sf"/>
</dbReference>
<dbReference type="PANTHER" id="PTHR10183:SF379">
    <property type="entry name" value="CALPAIN-5"/>
    <property type="match status" value="1"/>
</dbReference>
<dbReference type="PROSITE" id="PS50203">
    <property type="entry name" value="CALPAIN_CAT"/>
    <property type="match status" value="1"/>
</dbReference>
<dbReference type="InterPro" id="IPR001300">
    <property type="entry name" value="Peptidase_C2_calpain_cat"/>
</dbReference>
<comment type="similarity">
    <text evidence="1">Belongs to the peptidase C2 family.</text>
</comment>
<dbReference type="InterPro" id="IPR018247">
    <property type="entry name" value="EF_Hand_1_Ca_BS"/>
</dbReference>